<feature type="transmembrane region" description="Helical" evidence="6">
    <location>
        <begin position="35"/>
        <end position="56"/>
    </location>
</feature>
<evidence type="ECO:0000256" key="3">
    <source>
        <dbReference type="ARBA" id="ARBA00022692"/>
    </source>
</evidence>
<organism evidence="8 9">
    <name type="scientific">Lysobacter enzymogenes</name>
    <dbReference type="NCBI Taxonomy" id="69"/>
    <lineage>
        <taxon>Bacteria</taxon>
        <taxon>Pseudomonadati</taxon>
        <taxon>Pseudomonadota</taxon>
        <taxon>Gammaproteobacteria</taxon>
        <taxon>Lysobacterales</taxon>
        <taxon>Lysobacteraceae</taxon>
        <taxon>Lysobacter</taxon>
    </lineage>
</organism>
<dbReference type="PANTHER" id="PTHR36115">
    <property type="entry name" value="PROLINE-RICH ANTIGEN HOMOLOG-RELATED"/>
    <property type="match status" value="1"/>
</dbReference>
<gene>
    <name evidence="8" type="ORF">LEN_4835</name>
</gene>
<proteinExistence type="predicted"/>
<dbReference type="InterPro" id="IPR010432">
    <property type="entry name" value="RDD"/>
</dbReference>
<name>A0AAU9ASH0_LYSEN</name>
<dbReference type="GO" id="GO:0005886">
    <property type="term" value="C:plasma membrane"/>
    <property type="evidence" value="ECO:0007669"/>
    <property type="project" value="UniProtKB-SubCell"/>
</dbReference>
<evidence type="ECO:0000313" key="9">
    <source>
        <dbReference type="Proteomes" id="UP000218824"/>
    </source>
</evidence>
<dbReference type="EMBL" id="AP014940">
    <property type="protein sequence ID" value="BAW00323.1"/>
    <property type="molecule type" value="Genomic_DNA"/>
</dbReference>
<evidence type="ECO:0000313" key="8">
    <source>
        <dbReference type="EMBL" id="BAW00323.1"/>
    </source>
</evidence>
<evidence type="ECO:0000256" key="1">
    <source>
        <dbReference type="ARBA" id="ARBA00004651"/>
    </source>
</evidence>
<reference evidence="8 9" key="1">
    <citation type="journal article" date="2017" name="DNA Res.">
        <title>Complete genome sequence and expression profile of the commercial lytic enzyme producer Lysobacter enzymogenes M497-1.</title>
        <authorList>
            <person name="Takami H."/>
            <person name="Toyoda A."/>
            <person name="Uchiyama I."/>
            <person name="Itoh T."/>
            <person name="Takaki Y."/>
            <person name="Arai W."/>
            <person name="Nishi S."/>
            <person name="Kawai M."/>
            <person name="Shinya K."/>
            <person name="Ikeda H."/>
        </authorList>
    </citation>
    <scope>NUCLEOTIDE SEQUENCE [LARGE SCALE GENOMIC DNA]</scope>
    <source>
        <strain evidence="8 9">M497-1</strain>
    </source>
</reference>
<keyword evidence="3 6" id="KW-0812">Transmembrane</keyword>
<dbReference type="Pfam" id="PF06271">
    <property type="entry name" value="RDD"/>
    <property type="match status" value="1"/>
</dbReference>
<dbReference type="Proteomes" id="UP000218824">
    <property type="component" value="Chromosome"/>
</dbReference>
<evidence type="ECO:0000256" key="5">
    <source>
        <dbReference type="ARBA" id="ARBA00023136"/>
    </source>
</evidence>
<dbReference type="AlphaFoldDB" id="A0AAU9ASH0"/>
<evidence type="ECO:0000259" key="7">
    <source>
        <dbReference type="Pfam" id="PF06271"/>
    </source>
</evidence>
<dbReference type="GeneID" id="83066606"/>
<dbReference type="KEGG" id="lem:LEN_4835"/>
<dbReference type="RefSeq" id="WP_096382675.1">
    <property type="nucleotide sequence ID" value="NZ_AP014940.1"/>
</dbReference>
<protein>
    <recommendedName>
        <fullName evidence="7">RDD domain-containing protein</fullName>
    </recommendedName>
</protein>
<keyword evidence="4 6" id="KW-1133">Transmembrane helix</keyword>
<comment type="subcellular location">
    <subcellularLocation>
        <location evidence="1">Cell membrane</location>
        <topology evidence="1">Multi-pass membrane protein</topology>
    </subcellularLocation>
</comment>
<evidence type="ECO:0000256" key="2">
    <source>
        <dbReference type="ARBA" id="ARBA00022475"/>
    </source>
</evidence>
<feature type="domain" description="RDD" evidence="7">
    <location>
        <begin position="26"/>
        <end position="136"/>
    </location>
</feature>
<feature type="transmembrane region" description="Helical" evidence="6">
    <location>
        <begin position="76"/>
        <end position="98"/>
    </location>
</feature>
<evidence type="ECO:0000256" key="4">
    <source>
        <dbReference type="ARBA" id="ARBA00022989"/>
    </source>
</evidence>
<sequence>MNDPNESPAFSPSQHRAERIAALVPASRAQRLVNLLIDSAICAAAALGGLSVWSAFDPDVLKLLQPAAPDAAWNPTMSLIMLCVQFAYYVPMEGIFGVTLGKLVTSTRVVDEQGRPPSWGQVLGRTLVRQVPFEPITILFGDPARATAWHDRFPKTLVVRTAAAAKR</sequence>
<dbReference type="InterPro" id="IPR051791">
    <property type="entry name" value="Pra-immunoreactive"/>
</dbReference>
<dbReference type="PANTHER" id="PTHR36115:SF4">
    <property type="entry name" value="MEMBRANE PROTEIN"/>
    <property type="match status" value="1"/>
</dbReference>
<keyword evidence="2" id="KW-1003">Cell membrane</keyword>
<accession>A0AAU9ASH0</accession>
<evidence type="ECO:0000256" key="6">
    <source>
        <dbReference type="SAM" id="Phobius"/>
    </source>
</evidence>
<keyword evidence="5 6" id="KW-0472">Membrane</keyword>